<feature type="transmembrane region" description="Helical" evidence="12">
    <location>
        <begin position="422"/>
        <end position="443"/>
    </location>
</feature>
<dbReference type="PANTHER" id="PTHR30175">
    <property type="entry name" value="PHOSPHOTRANSFERASE SYSTEM TRANSPORT PROTEIN"/>
    <property type="match status" value="1"/>
</dbReference>
<evidence type="ECO:0000259" key="13">
    <source>
        <dbReference type="PROSITE" id="PS51093"/>
    </source>
</evidence>
<feature type="transmembrane region" description="Helical" evidence="12">
    <location>
        <begin position="97"/>
        <end position="119"/>
    </location>
</feature>
<feature type="active site" description="Phosphocysteine intermediate; for EIIB activity" evidence="11">
    <location>
        <position position="26"/>
    </location>
</feature>
<keyword evidence="6" id="KW-0598">Phosphotransferase system</keyword>
<keyword evidence="4" id="KW-0762">Sugar transport</keyword>
<feature type="transmembrane region" description="Helical" evidence="12">
    <location>
        <begin position="170"/>
        <end position="188"/>
    </location>
</feature>
<dbReference type="PANTHER" id="PTHR30175:SF1">
    <property type="entry name" value="PTS SYSTEM ARBUTIN-, CELLOBIOSE-, AND SALICIN-SPECIFIC EIIBC COMPONENT-RELATED"/>
    <property type="match status" value="1"/>
</dbReference>
<dbReference type="CDD" id="cd00212">
    <property type="entry name" value="PTS_IIB_glc"/>
    <property type="match status" value="1"/>
</dbReference>
<dbReference type="Pfam" id="PF02378">
    <property type="entry name" value="PTS_EIIC"/>
    <property type="match status" value="1"/>
</dbReference>
<feature type="domain" description="PTS EIIA type-1" evidence="13">
    <location>
        <begin position="474"/>
        <end position="578"/>
    </location>
</feature>
<dbReference type="PROSITE" id="PS51103">
    <property type="entry name" value="PTS_EIIC_TYPE_1"/>
    <property type="match status" value="1"/>
</dbReference>
<keyword evidence="7 12" id="KW-0812">Transmembrane</keyword>
<evidence type="ECO:0000256" key="2">
    <source>
        <dbReference type="ARBA" id="ARBA00022448"/>
    </source>
</evidence>
<feature type="transmembrane region" description="Helical" evidence="12">
    <location>
        <begin position="139"/>
        <end position="158"/>
    </location>
</feature>
<dbReference type="InterPro" id="IPR003352">
    <property type="entry name" value="PTS_EIIC"/>
</dbReference>
<evidence type="ECO:0000256" key="3">
    <source>
        <dbReference type="ARBA" id="ARBA00022475"/>
    </source>
</evidence>
<evidence type="ECO:0000256" key="1">
    <source>
        <dbReference type="ARBA" id="ARBA00004651"/>
    </source>
</evidence>
<evidence type="ECO:0000256" key="9">
    <source>
        <dbReference type="ARBA" id="ARBA00022989"/>
    </source>
</evidence>
<dbReference type="SUPFAM" id="SSF51261">
    <property type="entry name" value="Duplicated hybrid motif"/>
    <property type="match status" value="1"/>
</dbReference>
<dbReference type="AlphaFoldDB" id="A0A6N3G4U4"/>
<dbReference type="EMBL" id="CACRTO010000044">
    <property type="protein sequence ID" value="VYU58679.1"/>
    <property type="molecule type" value="Genomic_DNA"/>
</dbReference>
<dbReference type="InterPro" id="IPR050558">
    <property type="entry name" value="PTS_Sugar-Specific_Components"/>
</dbReference>
<dbReference type="Gene3D" id="3.30.1360.60">
    <property type="entry name" value="Glucose permease domain IIB"/>
    <property type="match status" value="1"/>
</dbReference>
<dbReference type="InterPro" id="IPR013013">
    <property type="entry name" value="PTS_EIIC_1"/>
</dbReference>
<dbReference type="GO" id="GO:0008982">
    <property type="term" value="F:protein-N(PI)-phosphohistidine-sugar phosphotransferase activity"/>
    <property type="evidence" value="ECO:0007669"/>
    <property type="project" value="InterPro"/>
</dbReference>
<feature type="transmembrane region" description="Helical" evidence="12">
    <location>
        <begin position="377"/>
        <end position="402"/>
    </location>
</feature>
<feature type="transmembrane region" description="Helical" evidence="12">
    <location>
        <begin position="272"/>
        <end position="297"/>
    </location>
</feature>
<feature type="domain" description="PTS EIIB type-1" evidence="14">
    <location>
        <begin position="4"/>
        <end position="86"/>
    </location>
</feature>
<dbReference type="InterPro" id="IPR001996">
    <property type="entry name" value="PTS_IIB_1"/>
</dbReference>
<evidence type="ECO:0000259" key="15">
    <source>
        <dbReference type="PROSITE" id="PS51103"/>
    </source>
</evidence>
<evidence type="ECO:0000256" key="8">
    <source>
        <dbReference type="ARBA" id="ARBA00022777"/>
    </source>
</evidence>
<evidence type="ECO:0000256" key="11">
    <source>
        <dbReference type="PROSITE-ProRule" id="PRU00421"/>
    </source>
</evidence>
<evidence type="ECO:0000256" key="5">
    <source>
        <dbReference type="ARBA" id="ARBA00022679"/>
    </source>
</evidence>
<reference evidence="16" key="1">
    <citation type="submission" date="2019-11" db="EMBL/GenBank/DDBJ databases">
        <authorList>
            <person name="Feng L."/>
        </authorList>
    </citation>
    <scope>NUCLEOTIDE SEQUENCE</scope>
    <source>
        <strain evidence="16">CTertiumLFYP3</strain>
    </source>
</reference>
<evidence type="ECO:0000256" key="10">
    <source>
        <dbReference type="ARBA" id="ARBA00023136"/>
    </source>
</evidence>
<evidence type="ECO:0000256" key="6">
    <source>
        <dbReference type="ARBA" id="ARBA00022683"/>
    </source>
</evidence>
<dbReference type="NCBIfam" id="TIGR00830">
    <property type="entry name" value="PTBA"/>
    <property type="match status" value="1"/>
</dbReference>
<dbReference type="GO" id="GO:0005886">
    <property type="term" value="C:plasma membrane"/>
    <property type="evidence" value="ECO:0007669"/>
    <property type="project" value="UniProtKB-SubCell"/>
</dbReference>
<proteinExistence type="predicted"/>
<evidence type="ECO:0000256" key="12">
    <source>
        <dbReference type="SAM" id="Phobius"/>
    </source>
</evidence>
<evidence type="ECO:0000256" key="4">
    <source>
        <dbReference type="ARBA" id="ARBA00022597"/>
    </source>
</evidence>
<dbReference type="InterPro" id="IPR011055">
    <property type="entry name" value="Dup_hybrid_motif"/>
</dbReference>
<keyword evidence="2" id="KW-0813">Transport</keyword>
<dbReference type="Pfam" id="PF00367">
    <property type="entry name" value="PTS_EIIB"/>
    <property type="match status" value="1"/>
</dbReference>
<dbReference type="FunFam" id="2.70.70.10:FF:000001">
    <property type="entry name" value="PTS system glucose-specific IIA component"/>
    <property type="match status" value="1"/>
</dbReference>
<name>A0A6N3G4U4_9CLOT</name>
<comment type="subcellular location">
    <subcellularLocation>
        <location evidence="1">Cell membrane</location>
        <topology evidence="1">Multi-pass membrane protein</topology>
    </subcellularLocation>
</comment>
<dbReference type="GO" id="GO:0090589">
    <property type="term" value="F:protein-phosphocysteine-trehalose phosphotransferase system transporter activity"/>
    <property type="evidence" value="ECO:0007669"/>
    <property type="project" value="TreeGrafter"/>
</dbReference>
<dbReference type="PROSITE" id="PS51098">
    <property type="entry name" value="PTS_EIIB_TYPE_1"/>
    <property type="match status" value="1"/>
</dbReference>
<sequence>MTNKDLAKNIVKLLGEKDNITNALHCVTRLRFNVKNEDIVKLKEIEALEGVIGVQVKNGQHQVIIGPMVADIFEEVELLLNKNVNENIEKTKISGKMILDVITGIFSSILPALVAGGMLKGIIALIEGFKLVPTDGGTFVILNMIADIPFYFLPFLLAISTARKFKVNEYLGICVAGALLYPSFMAALEEGAKPLTFLGLNMPIFNYSNSVFPIILGVGLLAIVYRFVDRFVPNVFKIVVVPTVTLVVTVPLTLLLLAPLGAYGGQYLANSIVWLFSTFGPIAGFLLGFFMPLIVLCGMHQSTSPIQISNIATLGYDYLLPISFCHNMAESGAALGAALRMKDENLRSAALTTSFSAFLGISEPALFTVQVVHKKPLIAAMTACGIGGAMTTLLSAKCFAFVMPGITSLPVYANPDGTITNLLLMVVCIASTFVIAVVLSYILSGRINDKKGVGAVKLVSPVKGDIISLNKVNDKTFASGMMGKGFAVIPKDDYVLAPCDGEVVLIANTLHSVGIKCINGAEILIHVGIDTVELDGKYFNNMTYIGKKVKKGDKLLKVDFASLEKGGYDTTIPVICTNADMYKDIKIDEDNEEILTIA</sequence>
<feature type="transmembrane region" description="Helical" evidence="12">
    <location>
        <begin position="208"/>
        <end position="228"/>
    </location>
</feature>
<feature type="domain" description="PTS EIIC type-1" evidence="15">
    <location>
        <begin position="100"/>
        <end position="455"/>
    </location>
</feature>
<evidence type="ECO:0000259" key="14">
    <source>
        <dbReference type="PROSITE" id="PS51098"/>
    </source>
</evidence>
<evidence type="ECO:0000256" key="7">
    <source>
        <dbReference type="ARBA" id="ARBA00022692"/>
    </source>
</evidence>
<dbReference type="InterPro" id="IPR036878">
    <property type="entry name" value="Glu_permease_IIB"/>
</dbReference>
<protein>
    <submittedName>
        <fullName evidence="16">PTS system beta-glucoside-specific EIIBCA component</fullName>
    </submittedName>
</protein>
<gene>
    <name evidence="16" type="primary">bglF_10</name>
    <name evidence="16" type="ORF">CTLFYP3_02978</name>
</gene>
<keyword evidence="9 12" id="KW-1133">Transmembrane helix</keyword>
<dbReference type="Pfam" id="PF00358">
    <property type="entry name" value="PTS_EIIA_1"/>
    <property type="match status" value="1"/>
</dbReference>
<keyword evidence="8" id="KW-0418">Kinase</keyword>
<dbReference type="InterPro" id="IPR001127">
    <property type="entry name" value="PTS_EIIA_1_perm"/>
</dbReference>
<dbReference type="Gene3D" id="2.70.70.10">
    <property type="entry name" value="Glucose Permease (Domain IIA)"/>
    <property type="match status" value="1"/>
</dbReference>
<dbReference type="PROSITE" id="PS01035">
    <property type="entry name" value="PTS_EIIB_TYPE_1_CYS"/>
    <property type="match status" value="1"/>
</dbReference>
<feature type="transmembrane region" description="Helical" evidence="12">
    <location>
        <begin position="235"/>
        <end position="260"/>
    </location>
</feature>
<dbReference type="RefSeq" id="WP_156627419.1">
    <property type="nucleotide sequence ID" value="NZ_CACRTO010000044.1"/>
</dbReference>
<evidence type="ECO:0000313" key="16">
    <source>
        <dbReference type="EMBL" id="VYU58679.1"/>
    </source>
</evidence>
<dbReference type="GO" id="GO:0015771">
    <property type="term" value="P:trehalose transport"/>
    <property type="evidence" value="ECO:0007669"/>
    <property type="project" value="TreeGrafter"/>
</dbReference>
<dbReference type="SUPFAM" id="SSF55604">
    <property type="entry name" value="Glucose permease domain IIB"/>
    <property type="match status" value="1"/>
</dbReference>
<dbReference type="PROSITE" id="PS51093">
    <property type="entry name" value="PTS_EIIA_TYPE_1"/>
    <property type="match status" value="1"/>
</dbReference>
<dbReference type="GO" id="GO:0009401">
    <property type="term" value="P:phosphoenolpyruvate-dependent sugar phosphotransferase system"/>
    <property type="evidence" value="ECO:0007669"/>
    <property type="project" value="UniProtKB-KW"/>
</dbReference>
<keyword evidence="10 12" id="KW-0472">Membrane</keyword>
<organism evidence="16">
    <name type="scientific">Clostridium tertium</name>
    <dbReference type="NCBI Taxonomy" id="1559"/>
    <lineage>
        <taxon>Bacteria</taxon>
        <taxon>Bacillati</taxon>
        <taxon>Bacillota</taxon>
        <taxon>Clostridia</taxon>
        <taxon>Eubacteriales</taxon>
        <taxon>Clostridiaceae</taxon>
        <taxon>Clostridium</taxon>
    </lineage>
</organism>
<dbReference type="InterPro" id="IPR018113">
    <property type="entry name" value="PTrfase_EIIB_Cys"/>
</dbReference>
<dbReference type="PROSITE" id="PS00371">
    <property type="entry name" value="PTS_EIIA_TYPE_1_HIS"/>
    <property type="match status" value="1"/>
</dbReference>
<dbReference type="GO" id="GO:0016301">
    <property type="term" value="F:kinase activity"/>
    <property type="evidence" value="ECO:0007669"/>
    <property type="project" value="UniProtKB-KW"/>
</dbReference>
<keyword evidence="5" id="KW-0808">Transferase</keyword>
<keyword evidence="3" id="KW-1003">Cell membrane</keyword>
<accession>A0A6N3G4U4</accession>